<reference evidence="13" key="1">
    <citation type="submission" date="2021-01" db="EMBL/GenBank/DDBJ databases">
        <authorList>
            <person name="Corre E."/>
            <person name="Pelletier E."/>
            <person name="Niang G."/>
            <person name="Scheremetjew M."/>
            <person name="Finn R."/>
            <person name="Kale V."/>
            <person name="Holt S."/>
            <person name="Cochrane G."/>
            <person name="Meng A."/>
            <person name="Brown T."/>
            <person name="Cohen L."/>
        </authorList>
    </citation>
    <scope>NUCLEOTIDE SEQUENCE</scope>
    <source>
        <strain evidence="13">379</strain>
    </source>
</reference>
<feature type="region of interest" description="Disordered" evidence="12">
    <location>
        <begin position="158"/>
        <end position="193"/>
    </location>
</feature>
<dbReference type="AlphaFoldDB" id="A0A6V2SE74"/>
<dbReference type="Pfam" id="PF05546">
    <property type="entry name" value="She9_MDM33"/>
    <property type="match status" value="1"/>
</dbReference>
<dbReference type="PANTHER" id="PTHR31961">
    <property type="entry name" value="SENSITIVE TO HIGH EXPRESSION PROTEIN 9, MITOCHONDRIAL"/>
    <property type="match status" value="1"/>
</dbReference>
<evidence type="ECO:0000256" key="1">
    <source>
        <dbReference type="ARBA" id="ARBA00004273"/>
    </source>
</evidence>
<evidence type="ECO:0008006" key="14">
    <source>
        <dbReference type="Google" id="ProtNLM"/>
    </source>
</evidence>
<dbReference type="InterPro" id="IPR008839">
    <property type="entry name" value="MDM33_fungi"/>
</dbReference>
<evidence type="ECO:0000256" key="10">
    <source>
        <dbReference type="ARBA" id="ARBA00024807"/>
    </source>
</evidence>
<protein>
    <recommendedName>
        <fullName evidence="14">Sensitive to high expression protein 9, mitochondrial</fullName>
    </recommendedName>
</protein>
<comment type="similarity">
    <text evidence="2">Belongs to the SHE9 family.</text>
</comment>
<dbReference type="EMBL" id="HBIR01029000">
    <property type="protein sequence ID" value="CAE0557472.1"/>
    <property type="molecule type" value="Transcribed_RNA"/>
</dbReference>
<comment type="subcellular location">
    <subcellularLocation>
        <location evidence="1">Mitochondrion inner membrane</location>
    </subcellularLocation>
</comment>
<evidence type="ECO:0000256" key="6">
    <source>
        <dbReference type="ARBA" id="ARBA00022989"/>
    </source>
</evidence>
<name>A0A6V2SE74_EMIHU</name>
<dbReference type="PANTHER" id="PTHR31961:SF3">
    <property type="entry name" value="SENSITIVE TO HIGH EXPRESSION PROTEIN 9, MITOCHONDRIAL"/>
    <property type="match status" value="1"/>
</dbReference>
<evidence type="ECO:0000256" key="4">
    <source>
        <dbReference type="ARBA" id="ARBA00022792"/>
    </source>
</evidence>
<proteinExistence type="inferred from homology"/>
<gene>
    <name evidence="13" type="ORF">EHUX00137_LOCUS22414</name>
</gene>
<sequence length="193" mass="20808">MSIRRSAERLWLSAAQASGILEIEASKKAVAALETALEAATNRRAAALASHDEVVSQHASTQQQLTSLMQRRESWDSVDVTRFTELTAKEHALKGGISAALHERSEAEVEAERAQRSYLRAMQDKYAAEILLGEKNKLLSTGVWLALLACNTTIFVGTQAGRGSPRPERASGGPRPSPSFFSGPAPAERGAPR</sequence>
<evidence type="ECO:0000256" key="8">
    <source>
        <dbReference type="ARBA" id="ARBA00023128"/>
    </source>
</evidence>
<keyword evidence="6" id="KW-1133">Transmembrane helix</keyword>
<evidence type="ECO:0000256" key="5">
    <source>
        <dbReference type="ARBA" id="ARBA00022946"/>
    </source>
</evidence>
<keyword evidence="8" id="KW-0496">Mitochondrion</keyword>
<keyword evidence="3" id="KW-0812">Transmembrane</keyword>
<comment type="function">
    <text evidence="10">Required for the maintenance of the structure of the mitochondrial inner membrane. Involved in mitochondrial morphology. Causes growth arrest when highly overexpressed.</text>
</comment>
<dbReference type="GO" id="GO:0005743">
    <property type="term" value="C:mitochondrial inner membrane"/>
    <property type="evidence" value="ECO:0007669"/>
    <property type="project" value="UniProtKB-SubCell"/>
</dbReference>
<keyword evidence="4" id="KW-0999">Mitochondrion inner membrane</keyword>
<keyword evidence="9" id="KW-0472">Membrane</keyword>
<evidence type="ECO:0000313" key="13">
    <source>
        <dbReference type="EMBL" id="CAE0557472.1"/>
    </source>
</evidence>
<evidence type="ECO:0000256" key="2">
    <source>
        <dbReference type="ARBA" id="ARBA00007472"/>
    </source>
</evidence>
<evidence type="ECO:0000256" key="12">
    <source>
        <dbReference type="SAM" id="MobiDB-lite"/>
    </source>
</evidence>
<keyword evidence="5" id="KW-0809">Transit peptide</keyword>
<evidence type="ECO:0000256" key="7">
    <source>
        <dbReference type="ARBA" id="ARBA00023054"/>
    </source>
</evidence>
<organism evidence="13">
    <name type="scientific">Emiliania huxleyi</name>
    <name type="common">Coccolithophore</name>
    <name type="synonym">Pontosphaera huxleyi</name>
    <dbReference type="NCBI Taxonomy" id="2903"/>
    <lineage>
        <taxon>Eukaryota</taxon>
        <taxon>Haptista</taxon>
        <taxon>Haptophyta</taxon>
        <taxon>Prymnesiophyceae</taxon>
        <taxon>Isochrysidales</taxon>
        <taxon>Noelaerhabdaceae</taxon>
        <taxon>Emiliania</taxon>
    </lineage>
</organism>
<accession>A0A6V2SE74</accession>
<evidence type="ECO:0000256" key="3">
    <source>
        <dbReference type="ARBA" id="ARBA00022692"/>
    </source>
</evidence>
<keyword evidence="7 11" id="KW-0175">Coiled coil</keyword>
<evidence type="ECO:0000256" key="11">
    <source>
        <dbReference type="SAM" id="Coils"/>
    </source>
</evidence>
<feature type="compositionally biased region" description="Low complexity" evidence="12">
    <location>
        <begin position="170"/>
        <end position="193"/>
    </location>
</feature>
<evidence type="ECO:0000256" key="9">
    <source>
        <dbReference type="ARBA" id="ARBA00023136"/>
    </source>
</evidence>
<feature type="coiled-coil region" evidence="11">
    <location>
        <begin position="97"/>
        <end position="124"/>
    </location>
</feature>